<keyword evidence="4" id="KW-1185">Reference proteome</keyword>
<reference evidence="3 4" key="1">
    <citation type="journal article" date="2023" name="Plants (Basel)">
        <title>Bridging the Gap: Combining Genomics and Transcriptomics Approaches to Understand Stylosanthes scabra, an Orphan Legume from the Brazilian Caatinga.</title>
        <authorList>
            <person name="Ferreira-Neto J.R.C."/>
            <person name="da Silva M.D."/>
            <person name="Binneck E."/>
            <person name="de Melo N.F."/>
            <person name="da Silva R.H."/>
            <person name="de Melo A.L.T.M."/>
            <person name="Pandolfi V."/>
            <person name="Bustamante F.O."/>
            <person name="Brasileiro-Vidal A.C."/>
            <person name="Benko-Iseppon A.M."/>
        </authorList>
    </citation>
    <scope>NUCLEOTIDE SEQUENCE [LARGE SCALE GENOMIC DNA]</scope>
    <source>
        <tissue evidence="3">Leaves</tissue>
    </source>
</reference>
<evidence type="ECO:0000313" key="3">
    <source>
        <dbReference type="EMBL" id="MED6216128.1"/>
    </source>
</evidence>
<keyword evidence="2" id="KW-0732">Signal</keyword>
<feature type="region of interest" description="Disordered" evidence="1">
    <location>
        <begin position="45"/>
        <end position="88"/>
    </location>
</feature>
<feature type="chain" id="PRO_5046394415" evidence="2">
    <location>
        <begin position="25"/>
        <end position="109"/>
    </location>
</feature>
<name>A0ABU6Z5R2_9FABA</name>
<sequence>MKICSAFLIISLCVLHTTLIAIEAARPFPLIFDCRSNWTMKIDNYVSRPSRSPPSPPAPRANVPPKPGLEEGVSLSTSPPTDDNNNNNDLIAYKFSSLDFIPNHNTASA</sequence>
<gene>
    <name evidence="3" type="ORF">PIB30_004612</name>
</gene>
<dbReference type="Proteomes" id="UP001341840">
    <property type="component" value="Unassembled WGS sequence"/>
</dbReference>
<feature type="signal peptide" evidence="2">
    <location>
        <begin position="1"/>
        <end position="24"/>
    </location>
</feature>
<protein>
    <submittedName>
        <fullName evidence="3">Uncharacterized protein</fullName>
    </submittedName>
</protein>
<organism evidence="3 4">
    <name type="scientific">Stylosanthes scabra</name>
    <dbReference type="NCBI Taxonomy" id="79078"/>
    <lineage>
        <taxon>Eukaryota</taxon>
        <taxon>Viridiplantae</taxon>
        <taxon>Streptophyta</taxon>
        <taxon>Embryophyta</taxon>
        <taxon>Tracheophyta</taxon>
        <taxon>Spermatophyta</taxon>
        <taxon>Magnoliopsida</taxon>
        <taxon>eudicotyledons</taxon>
        <taxon>Gunneridae</taxon>
        <taxon>Pentapetalae</taxon>
        <taxon>rosids</taxon>
        <taxon>fabids</taxon>
        <taxon>Fabales</taxon>
        <taxon>Fabaceae</taxon>
        <taxon>Papilionoideae</taxon>
        <taxon>50 kb inversion clade</taxon>
        <taxon>dalbergioids sensu lato</taxon>
        <taxon>Dalbergieae</taxon>
        <taxon>Pterocarpus clade</taxon>
        <taxon>Stylosanthes</taxon>
    </lineage>
</organism>
<evidence type="ECO:0000256" key="2">
    <source>
        <dbReference type="SAM" id="SignalP"/>
    </source>
</evidence>
<evidence type="ECO:0000313" key="4">
    <source>
        <dbReference type="Proteomes" id="UP001341840"/>
    </source>
</evidence>
<feature type="compositionally biased region" description="Pro residues" evidence="1">
    <location>
        <begin position="51"/>
        <end position="67"/>
    </location>
</feature>
<dbReference type="EMBL" id="JASCZI010271869">
    <property type="protein sequence ID" value="MED6216128.1"/>
    <property type="molecule type" value="Genomic_DNA"/>
</dbReference>
<proteinExistence type="predicted"/>
<evidence type="ECO:0000256" key="1">
    <source>
        <dbReference type="SAM" id="MobiDB-lite"/>
    </source>
</evidence>
<accession>A0ABU6Z5R2</accession>
<comment type="caution">
    <text evidence="3">The sequence shown here is derived from an EMBL/GenBank/DDBJ whole genome shotgun (WGS) entry which is preliminary data.</text>
</comment>